<feature type="transmembrane region" description="Helical" evidence="8">
    <location>
        <begin position="410"/>
        <end position="428"/>
    </location>
</feature>
<keyword evidence="4 8" id="KW-0812">Transmembrane</keyword>
<reference evidence="10 11" key="1">
    <citation type="submission" date="2016-10" db="EMBL/GenBank/DDBJ databases">
        <authorList>
            <person name="Cai Z."/>
        </authorList>
    </citation>
    <scope>NUCLEOTIDE SEQUENCE [LARGE SCALE GENOMIC DNA]</scope>
</reference>
<evidence type="ECO:0000256" key="2">
    <source>
        <dbReference type="ARBA" id="ARBA00022448"/>
    </source>
</evidence>
<dbReference type="AlphaFoldDB" id="A0A383VXZ8"/>
<keyword evidence="3" id="KW-1003">Cell membrane</keyword>
<evidence type="ECO:0000256" key="3">
    <source>
        <dbReference type="ARBA" id="ARBA00022475"/>
    </source>
</evidence>
<dbReference type="Pfam" id="PF00083">
    <property type="entry name" value="Sugar_tr"/>
    <property type="match status" value="1"/>
</dbReference>
<keyword evidence="7 8" id="KW-0472">Membrane</keyword>
<dbReference type="InterPro" id="IPR036259">
    <property type="entry name" value="MFS_trans_sf"/>
</dbReference>
<feature type="transmembrane region" description="Helical" evidence="8">
    <location>
        <begin position="502"/>
        <end position="523"/>
    </location>
</feature>
<feature type="transmembrane region" description="Helical" evidence="8">
    <location>
        <begin position="543"/>
        <end position="565"/>
    </location>
</feature>
<dbReference type="GO" id="GO:0015293">
    <property type="term" value="F:symporter activity"/>
    <property type="evidence" value="ECO:0007669"/>
    <property type="project" value="UniProtKB-KW"/>
</dbReference>
<dbReference type="Proteomes" id="UP000256970">
    <property type="component" value="Unassembled WGS sequence"/>
</dbReference>
<dbReference type="PANTHER" id="PTHR43528">
    <property type="entry name" value="ALPHA-KETOGLUTARATE PERMEASE"/>
    <property type="match status" value="1"/>
</dbReference>
<feature type="transmembrane region" description="Helical" evidence="8">
    <location>
        <begin position="14"/>
        <end position="37"/>
    </location>
</feature>
<name>A0A383VXZ8_TETOB</name>
<evidence type="ECO:0000259" key="9">
    <source>
        <dbReference type="PROSITE" id="PS50850"/>
    </source>
</evidence>
<feature type="domain" description="Major facilitator superfamily (MFS) profile" evidence="9">
    <location>
        <begin position="17"/>
        <end position="600"/>
    </location>
</feature>
<feature type="transmembrane region" description="Helical" evidence="8">
    <location>
        <begin position="448"/>
        <end position="469"/>
    </location>
</feature>
<feature type="transmembrane region" description="Helical" evidence="8">
    <location>
        <begin position="156"/>
        <end position="180"/>
    </location>
</feature>
<dbReference type="InterPro" id="IPR005828">
    <property type="entry name" value="MFS_sugar_transport-like"/>
</dbReference>
<evidence type="ECO:0000256" key="5">
    <source>
        <dbReference type="ARBA" id="ARBA00022847"/>
    </source>
</evidence>
<dbReference type="Gene3D" id="1.20.1250.20">
    <property type="entry name" value="MFS general substrate transporter like domains"/>
    <property type="match status" value="2"/>
</dbReference>
<keyword evidence="6 8" id="KW-1133">Transmembrane helix</keyword>
<dbReference type="SUPFAM" id="SSF103473">
    <property type="entry name" value="MFS general substrate transporter"/>
    <property type="match status" value="1"/>
</dbReference>
<keyword evidence="11" id="KW-1185">Reference proteome</keyword>
<evidence type="ECO:0000256" key="6">
    <source>
        <dbReference type="ARBA" id="ARBA00022989"/>
    </source>
</evidence>
<keyword evidence="5" id="KW-0769">Symport</keyword>
<feature type="transmembrane region" description="Helical" evidence="8">
    <location>
        <begin position="571"/>
        <end position="593"/>
    </location>
</feature>
<evidence type="ECO:0000256" key="1">
    <source>
        <dbReference type="ARBA" id="ARBA00004651"/>
    </source>
</evidence>
<dbReference type="EMBL" id="FNXT01000986">
    <property type="protein sequence ID" value="SZX70347.1"/>
    <property type="molecule type" value="Genomic_DNA"/>
</dbReference>
<proteinExistence type="predicted"/>
<feature type="transmembrane region" description="Helical" evidence="8">
    <location>
        <begin position="186"/>
        <end position="208"/>
    </location>
</feature>
<evidence type="ECO:0000256" key="4">
    <source>
        <dbReference type="ARBA" id="ARBA00022692"/>
    </source>
</evidence>
<protein>
    <recommendedName>
        <fullName evidence="9">Major facilitator superfamily (MFS) profile domain-containing protein</fullName>
    </recommendedName>
</protein>
<keyword evidence="2" id="KW-0813">Transport</keyword>
<accession>A0A383VXZ8</accession>
<evidence type="ECO:0000256" key="7">
    <source>
        <dbReference type="ARBA" id="ARBA00023136"/>
    </source>
</evidence>
<dbReference type="InterPro" id="IPR020846">
    <property type="entry name" value="MFS_dom"/>
</dbReference>
<dbReference type="PROSITE" id="PS00217">
    <property type="entry name" value="SUGAR_TRANSPORT_2"/>
    <property type="match status" value="1"/>
</dbReference>
<evidence type="ECO:0000313" key="10">
    <source>
        <dbReference type="EMBL" id="SZX70347.1"/>
    </source>
</evidence>
<feature type="transmembrane region" description="Helical" evidence="8">
    <location>
        <begin position="122"/>
        <end position="144"/>
    </location>
</feature>
<comment type="subcellular location">
    <subcellularLocation>
        <location evidence="1">Cell membrane</location>
        <topology evidence="1">Multi-pass membrane protein</topology>
    </subcellularLocation>
</comment>
<dbReference type="InterPro" id="IPR005829">
    <property type="entry name" value="Sugar_transporter_CS"/>
</dbReference>
<gene>
    <name evidence="10" type="ORF">BQ4739_LOCUS10565</name>
</gene>
<evidence type="ECO:0000313" key="11">
    <source>
        <dbReference type="Proteomes" id="UP000256970"/>
    </source>
</evidence>
<feature type="transmembrane region" description="Helical" evidence="8">
    <location>
        <begin position="476"/>
        <end position="496"/>
    </location>
</feature>
<organism evidence="10 11">
    <name type="scientific">Tetradesmus obliquus</name>
    <name type="common">Green alga</name>
    <name type="synonym">Acutodesmus obliquus</name>
    <dbReference type="NCBI Taxonomy" id="3088"/>
    <lineage>
        <taxon>Eukaryota</taxon>
        <taxon>Viridiplantae</taxon>
        <taxon>Chlorophyta</taxon>
        <taxon>core chlorophytes</taxon>
        <taxon>Chlorophyceae</taxon>
        <taxon>CS clade</taxon>
        <taxon>Sphaeropleales</taxon>
        <taxon>Scenedesmaceae</taxon>
        <taxon>Tetradesmus</taxon>
    </lineage>
</organism>
<sequence length="608" mass="64528">MDHKYGAELTGKQFVALCIALCTGTLIEWFDFTIYSQLSSTITEVFFPPSNAAAQQLSYWAVFALGFIARPLGSILFGHLGDSRGRRVTLLWSILCVSVPTILIGCLPTYHQIGIAAPVLMAILRLVQGLAVGGEFGSAIVYLFETAPAHRKGTIASLGQAAIAPGIAFGLIACLVVMYACTPAQLLAWGWRVPFLLTAFFAPVALVMRMHMPEPHDFLVSKQQLTMQRVASKAASRAAASFTRQASAAARHSVTAASPASRVLSSRQLSRRLEALTEVVVTPEDQQDSCCMPDVESGTATVKGIKGAERSTGAANGSLSALRSLSLTRTAAPGSYIQSTEVLLRVPQSFTGDATKQAQHTQQDTQHTSDLDAAVLSCEEAYAAELQHQAAVIKHHVPLLVLARSHWRQVLLLFCFEACYEATFYTFFSWLPNYMRAISHLPPQDTLWPILAAMVLFAGAVVATGHYICDGTTPKVWAMVGLTAVGAAICTPLLLWCSTGSLAATWVAPMLVCGLLCGSMGGLMTSIGPQVFPAGVRTSGYNLAHNLAMSIFGGLSPMAISALALKLPPPALAAGVLLLLWAALAVAAAAPLVRLVPKINAREPAGGL</sequence>
<dbReference type="GO" id="GO:0005886">
    <property type="term" value="C:plasma membrane"/>
    <property type="evidence" value="ECO:0007669"/>
    <property type="project" value="UniProtKB-SubCell"/>
</dbReference>
<dbReference type="PROSITE" id="PS50850">
    <property type="entry name" value="MFS"/>
    <property type="match status" value="1"/>
</dbReference>
<dbReference type="InterPro" id="IPR051084">
    <property type="entry name" value="H+-coupled_symporters"/>
</dbReference>
<feature type="transmembrane region" description="Helical" evidence="8">
    <location>
        <begin position="57"/>
        <end position="78"/>
    </location>
</feature>
<evidence type="ECO:0000256" key="8">
    <source>
        <dbReference type="SAM" id="Phobius"/>
    </source>
</evidence>
<dbReference type="PANTHER" id="PTHR43528:SF1">
    <property type="entry name" value="ALPHA-KETOGLUTARATE PERMEASE"/>
    <property type="match status" value="1"/>
</dbReference>
<feature type="transmembrane region" description="Helical" evidence="8">
    <location>
        <begin position="90"/>
        <end position="110"/>
    </location>
</feature>